<dbReference type="Proteomes" id="UP001195483">
    <property type="component" value="Unassembled WGS sequence"/>
</dbReference>
<protein>
    <recommendedName>
        <fullName evidence="1">B30.2/SPRY domain-containing protein</fullName>
    </recommendedName>
</protein>
<dbReference type="InterPro" id="IPR043136">
    <property type="entry name" value="B30.2/SPRY_sf"/>
</dbReference>
<dbReference type="InterPro" id="IPR050672">
    <property type="entry name" value="FBXO45-Fsn/SPSB_families"/>
</dbReference>
<sequence length="486" mass="54706">MEVHGFSACSDGIIITGPTSVMRFRQGNQEADGARWSIGLEHGKHVFEIVWPDTSRGTYATIGVGSLHTPLHRKPKTSLIGMTESSLGLDIVRKRIIYNGEPKKTYPTIFHVPEKFLMYVDCDSGKLSFGADECFWGIAFENIDRQMYPLHIMAGLTEPDANIQIFYKGSAIDSPYNMAGPSTICAPGEYSLSMEIPELPTYEQASATKENIQPLKLNCAPLRSEKNEKNNGDGHLNEFWLCITHEVKINPVHAYNVKIIPVHAYNVEIIPVHAYNVEIIPVLAYNVEIITVHAYNVEIIPVHAYNVEIISIHAYNVKIIPVHAYNVEIIPVHAYNVEIIPVHAYNVEIISVHAYNVKIIPVHAYNVEIISVHAYNVEIIPVHAYNVEIIPVHAYNVEIIPVHAYNVEIIPVHAYNVEISIHAYNVKIIPVHVYNVEIISVHAYNVEIMPVHAYNVKIILAQAYNVEIIPVHAYYVEIIPVQAYKL</sequence>
<dbReference type="PANTHER" id="PTHR12245:SF11">
    <property type="entry name" value="PROTEIN GUSTAVUS"/>
    <property type="match status" value="1"/>
</dbReference>
<dbReference type="GO" id="GO:0019005">
    <property type="term" value="C:SCF ubiquitin ligase complex"/>
    <property type="evidence" value="ECO:0007669"/>
    <property type="project" value="TreeGrafter"/>
</dbReference>
<evidence type="ECO:0000313" key="2">
    <source>
        <dbReference type="EMBL" id="KAK3577704.1"/>
    </source>
</evidence>
<dbReference type="Pfam" id="PF00622">
    <property type="entry name" value="SPRY"/>
    <property type="match status" value="1"/>
</dbReference>
<dbReference type="InterPro" id="IPR013320">
    <property type="entry name" value="ConA-like_dom_sf"/>
</dbReference>
<dbReference type="AlphaFoldDB" id="A0AAE0RQH2"/>
<dbReference type="SUPFAM" id="SSF49899">
    <property type="entry name" value="Concanavalin A-like lectins/glucanases"/>
    <property type="match status" value="1"/>
</dbReference>
<reference evidence="2" key="3">
    <citation type="submission" date="2023-05" db="EMBL/GenBank/DDBJ databases">
        <authorList>
            <person name="Smith C.H."/>
        </authorList>
    </citation>
    <scope>NUCLEOTIDE SEQUENCE</scope>
    <source>
        <strain evidence="2">CHS0354</strain>
        <tissue evidence="2">Mantle</tissue>
    </source>
</reference>
<evidence type="ECO:0000313" key="3">
    <source>
        <dbReference type="Proteomes" id="UP001195483"/>
    </source>
</evidence>
<evidence type="ECO:0000259" key="1">
    <source>
        <dbReference type="PROSITE" id="PS50188"/>
    </source>
</evidence>
<organism evidence="2 3">
    <name type="scientific">Potamilus streckersoni</name>
    <dbReference type="NCBI Taxonomy" id="2493646"/>
    <lineage>
        <taxon>Eukaryota</taxon>
        <taxon>Metazoa</taxon>
        <taxon>Spiralia</taxon>
        <taxon>Lophotrochozoa</taxon>
        <taxon>Mollusca</taxon>
        <taxon>Bivalvia</taxon>
        <taxon>Autobranchia</taxon>
        <taxon>Heteroconchia</taxon>
        <taxon>Palaeoheterodonta</taxon>
        <taxon>Unionida</taxon>
        <taxon>Unionoidea</taxon>
        <taxon>Unionidae</taxon>
        <taxon>Ambleminae</taxon>
        <taxon>Lampsilini</taxon>
        <taxon>Potamilus</taxon>
    </lineage>
</organism>
<dbReference type="InterPro" id="IPR001870">
    <property type="entry name" value="B30.2/SPRY"/>
</dbReference>
<accession>A0AAE0RQH2</accession>
<dbReference type="PROSITE" id="PS50188">
    <property type="entry name" value="B302_SPRY"/>
    <property type="match status" value="1"/>
</dbReference>
<name>A0AAE0RQH2_9BIVA</name>
<proteinExistence type="predicted"/>
<dbReference type="InterPro" id="IPR003877">
    <property type="entry name" value="SPRY_dom"/>
</dbReference>
<keyword evidence="3" id="KW-1185">Reference proteome</keyword>
<gene>
    <name evidence="2" type="ORF">CHS0354_032695</name>
</gene>
<dbReference type="PANTHER" id="PTHR12245">
    <property type="entry name" value="SPRY DOMAIN CONTAINING SOCS BOX PROTEIN"/>
    <property type="match status" value="1"/>
</dbReference>
<feature type="domain" description="B30.2/SPRY" evidence="1">
    <location>
        <begin position="1"/>
        <end position="172"/>
    </location>
</feature>
<dbReference type="GO" id="GO:0043161">
    <property type="term" value="P:proteasome-mediated ubiquitin-dependent protein catabolic process"/>
    <property type="evidence" value="ECO:0007669"/>
    <property type="project" value="TreeGrafter"/>
</dbReference>
<reference evidence="2" key="2">
    <citation type="journal article" date="2021" name="Genome Biol. Evol.">
        <title>Developing a high-quality reference genome for a parasitic bivalve with doubly uniparental inheritance (Bivalvia: Unionida).</title>
        <authorList>
            <person name="Smith C.H."/>
        </authorList>
    </citation>
    <scope>NUCLEOTIDE SEQUENCE</scope>
    <source>
        <strain evidence="2">CHS0354</strain>
        <tissue evidence="2">Mantle</tissue>
    </source>
</reference>
<reference evidence="2" key="1">
    <citation type="journal article" date="2021" name="Genome Biol. Evol.">
        <title>A High-Quality Reference Genome for a Parasitic Bivalve with Doubly Uniparental Inheritance (Bivalvia: Unionida).</title>
        <authorList>
            <person name="Smith C.H."/>
        </authorList>
    </citation>
    <scope>NUCLEOTIDE SEQUENCE</scope>
    <source>
        <strain evidence="2">CHS0354</strain>
    </source>
</reference>
<dbReference type="EMBL" id="JAEAOA010001928">
    <property type="protein sequence ID" value="KAK3577704.1"/>
    <property type="molecule type" value="Genomic_DNA"/>
</dbReference>
<dbReference type="Gene3D" id="2.60.120.920">
    <property type="match status" value="1"/>
</dbReference>
<comment type="caution">
    <text evidence="2">The sequence shown here is derived from an EMBL/GenBank/DDBJ whole genome shotgun (WGS) entry which is preliminary data.</text>
</comment>